<dbReference type="SUPFAM" id="SSF51679">
    <property type="entry name" value="Bacterial luciferase-like"/>
    <property type="match status" value="1"/>
</dbReference>
<dbReference type="EC" id="1.14.14.5" evidence="2 7"/>
<dbReference type="eggNOG" id="COG2141">
    <property type="taxonomic scope" value="Bacteria"/>
</dbReference>
<evidence type="ECO:0000256" key="6">
    <source>
        <dbReference type="ARBA" id="ARBA00023033"/>
    </source>
</evidence>
<sequence>MQLLWFIPTHGDGRYLGTGLGGRSTNPGYLKQIAQAVDHLGFTGALLPTGRSCEDSWIAASYLAAHTQRMRFLVAVRPGLISPGAAARMAASFDRLSNGRLLINVVTGGDPIELAGDGLHLSHDDRYRLTDEFLSAFRGIISGNETDFKGDYLDIRGGKLLFPPVQQPYPPLWFGGSSEIAKQVAAKHVDVYLTWGEPPEQVAQKIDSVRRLAQAEGRELKFGIRLHVIVRETEQEAWEAANHLIRYVDEDAIATAQKAYARMDSVGQRRMTQLHQGSREALEISPNLWAGVGLVRGGAGTALVGDPDTVAARMLEYRDLGIETFILSGYPHLEEAFYVAELLFPRLPLENLPTDKQPQLFSPFGEILANDYFPKQVTEKKTTTTVD</sequence>
<organism evidence="9 10">
    <name type="scientific">Gloeothece verrucosa (strain PCC 7822)</name>
    <name type="common">Cyanothece sp. (strain PCC 7822)</name>
    <dbReference type="NCBI Taxonomy" id="497965"/>
    <lineage>
        <taxon>Bacteria</taxon>
        <taxon>Bacillati</taxon>
        <taxon>Cyanobacteriota</taxon>
        <taxon>Cyanophyceae</taxon>
        <taxon>Oscillatoriophycideae</taxon>
        <taxon>Chroococcales</taxon>
        <taxon>Aphanothecaceae</taxon>
        <taxon>Gloeothece</taxon>
        <taxon>Gloeothece verrucosa</taxon>
    </lineage>
</organism>
<dbReference type="InterPro" id="IPR036661">
    <property type="entry name" value="Luciferase-like_sf"/>
</dbReference>
<dbReference type="Pfam" id="PF00296">
    <property type="entry name" value="Bac_luciferase"/>
    <property type="match status" value="1"/>
</dbReference>
<evidence type="ECO:0000313" key="9">
    <source>
        <dbReference type="EMBL" id="ADN13122.1"/>
    </source>
</evidence>
<dbReference type="CDD" id="cd01094">
    <property type="entry name" value="Alkanesulfonate_monoxygenase"/>
    <property type="match status" value="1"/>
</dbReference>
<dbReference type="PANTHER" id="PTHR42847:SF4">
    <property type="entry name" value="ALKANESULFONATE MONOOXYGENASE-RELATED"/>
    <property type="match status" value="1"/>
</dbReference>
<dbReference type="PANTHER" id="PTHR42847">
    <property type="entry name" value="ALKANESULFONATE MONOOXYGENASE"/>
    <property type="match status" value="1"/>
</dbReference>
<gene>
    <name evidence="7" type="primary">ssuD</name>
    <name evidence="9" type="ordered locus">Cyan7822_1115</name>
</gene>
<proteinExistence type="inferred from homology"/>
<protein>
    <recommendedName>
        <fullName evidence="2 7">Alkanesulfonate monooxygenase</fullName>
        <ecNumber evidence="2 7">1.14.14.5</ecNumber>
    </recommendedName>
    <alternativeName>
        <fullName evidence="7">FMNH2-dependent aliphatic sulfonate monooxygenase</fullName>
    </alternativeName>
</protein>
<dbReference type="InterPro" id="IPR050172">
    <property type="entry name" value="SsuD_RutA_monooxygenase"/>
</dbReference>
<dbReference type="STRING" id="497965.Cyan7822_1115"/>
<dbReference type="NCBIfam" id="TIGR03565">
    <property type="entry name" value="alk_sulf_monoox"/>
    <property type="match status" value="1"/>
</dbReference>
<dbReference type="OrthoDB" id="9814695at2"/>
<keyword evidence="4 7" id="KW-0288">FMN</keyword>
<dbReference type="Proteomes" id="UP000008206">
    <property type="component" value="Chromosome"/>
</dbReference>
<evidence type="ECO:0000256" key="5">
    <source>
        <dbReference type="ARBA" id="ARBA00023002"/>
    </source>
</evidence>
<dbReference type="GO" id="GO:0046306">
    <property type="term" value="P:alkanesulfonate catabolic process"/>
    <property type="evidence" value="ECO:0007669"/>
    <property type="project" value="TreeGrafter"/>
</dbReference>
<evidence type="ECO:0000256" key="4">
    <source>
        <dbReference type="ARBA" id="ARBA00022643"/>
    </source>
</evidence>
<evidence type="ECO:0000313" key="10">
    <source>
        <dbReference type="Proteomes" id="UP000008206"/>
    </source>
</evidence>
<dbReference type="AlphaFoldDB" id="E0UFL1"/>
<evidence type="ECO:0000259" key="8">
    <source>
        <dbReference type="Pfam" id="PF00296"/>
    </source>
</evidence>
<dbReference type="InterPro" id="IPR011251">
    <property type="entry name" value="Luciferase-like_dom"/>
</dbReference>
<name>E0UFL1_GLOV7</name>
<keyword evidence="6 7" id="KW-0503">Monooxygenase</keyword>
<keyword evidence="3 7" id="KW-0285">Flavoprotein</keyword>
<evidence type="ECO:0000256" key="1">
    <source>
        <dbReference type="ARBA" id="ARBA00007044"/>
    </source>
</evidence>
<keyword evidence="10" id="KW-1185">Reference proteome</keyword>
<dbReference type="EMBL" id="CP002198">
    <property type="protein sequence ID" value="ADN13122.1"/>
    <property type="molecule type" value="Genomic_DNA"/>
</dbReference>
<feature type="domain" description="Luciferase-like" evidence="8">
    <location>
        <begin position="1"/>
        <end position="323"/>
    </location>
</feature>
<dbReference type="GO" id="GO:0008726">
    <property type="term" value="F:alkanesulfonate monooxygenase activity"/>
    <property type="evidence" value="ECO:0007669"/>
    <property type="project" value="UniProtKB-UniRule"/>
</dbReference>
<accession>E0UFL1</accession>
<keyword evidence="5 7" id="KW-0560">Oxidoreductase</keyword>
<comment type="catalytic activity">
    <reaction evidence="7">
        <text>an alkanesulfonate + FMNH2 + O2 = an aldehyde + FMN + sulfite + H2O + 2 H(+)</text>
        <dbReference type="Rhea" id="RHEA:23064"/>
        <dbReference type="ChEBI" id="CHEBI:15377"/>
        <dbReference type="ChEBI" id="CHEBI:15378"/>
        <dbReference type="ChEBI" id="CHEBI:15379"/>
        <dbReference type="ChEBI" id="CHEBI:17359"/>
        <dbReference type="ChEBI" id="CHEBI:17478"/>
        <dbReference type="ChEBI" id="CHEBI:57618"/>
        <dbReference type="ChEBI" id="CHEBI:58210"/>
        <dbReference type="ChEBI" id="CHEBI:134249"/>
        <dbReference type="EC" id="1.14.14.5"/>
    </reaction>
</comment>
<dbReference type="InterPro" id="IPR019911">
    <property type="entry name" value="Alkanesulphonate_mOase_FMN-dep"/>
</dbReference>
<dbReference type="KEGG" id="cyj:Cyan7822_1115"/>
<dbReference type="NCBIfam" id="NF001939">
    <property type="entry name" value="PRK00719.1"/>
    <property type="match status" value="1"/>
</dbReference>
<comment type="function">
    <text evidence="7">Catalyzes the desulfonation of aliphatic sulfonates.</text>
</comment>
<evidence type="ECO:0000256" key="7">
    <source>
        <dbReference type="HAMAP-Rule" id="MF_01229"/>
    </source>
</evidence>
<dbReference type="HAMAP" id="MF_01229">
    <property type="entry name" value="Alkanesulf_monooxygen"/>
    <property type="match status" value="1"/>
</dbReference>
<evidence type="ECO:0000256" key="3">
    <source>
        <dbReference type="ARBA" id="ARBA00022630"/>
    </source>
</evidence>
<dbReference type="HOGENOM" id="CLU_027853_1_0_3"/>
<comment type="similarity">
    <text evidence="1 7">Belongs to the SsuD family.</text>
</comment>
<reference evidence="10" key="1">
    <citation type="journal article" date="2011" name="MBio">
        <title>Novel metabolic attributes of the genus Cyanothece, comprising a group of unicellular nitrogen-fixing Cyanobacteria.</title>
        <authorList>
            <person name="Bandyopadhyay A."/>
            <person name="Elvitigala T."/>
            <person name="Welsh E."/>
            <person name="Stockel J."/>
            <person name="Liberton M."/>
            <person name="Min H."/>
            <person name="Sherman L.A."/>
            <person name="Pakrasi H.B."/>
        </authorList>
    </citation>
    <scope>NUCLEOTIDE SEQUENCE [LARGE SCALE GENOMIC DNA]</scope>
    <source>
        <strain evidence="10">PCC 7822</strain>
    </source>
</reference>
<evidence type="ECO:0000256" key="2">
    <source>
        <dbReference type="ARBA" id="ARBA00012113"/>
    </source>
</evidence>
<dbReference type="Gene3D" id="3.20.20.30">
    <property type="entry name" value="Luciferase-like domain"/>
    <property type="match status" value="1"/>
</dbReference>